<dbReference type="AlphaFoldDB" id="A0A1X7NRZ2"/>
<reference evidence="1 2" key="1">
    <citation type="submission" date="2017-04" db="EMBL/GenBank/DDBJ databases">
        <authorList>
            <person name="Afonso C.L."/>
            <person name="Miller P.J."/>
            <person name="Scott M.A."/>
            <person name="Spackman E."/>
            <person name="Goraichik I."/>
            <person name="Dimitrov K.M."/>
            <person name="Suarez D.L."/>
            <person name="Swayne D.E."/>
        </authorList>
    </citation>
    <scope>NUCLEOTIDE SEQUENCE [LARGE SCALE GENOMIC DNA]</scope>
    <source>
        <strain evidence="1 2">B5P</strain>
    </source>
</reference>
<dbReference type="EMBL" id="FXBL01000004">
    <property type="protein sequence ID" value="SMH40810.1"/>
    <property type="molecule type" value="Genomic_DNA"/>
</dbReference>
<evidence type="ECO:0000313" key="2">
    <source>
        <dbReference type="Proteomes" id="UP000193083"/>
    </source>
</evidence>
<protein>
    <submittedName>
        <fullName evidence="1">Uncharacterized protein</fullName>
    </submittedName>
</protein>
<dbReference type="Proteomes" id="UP000193083">
    <property type="component" value="Unassembled WGS sequence"/>
</dbReference>
<name>A0A1X7NRZ2_9HYPH</name>
<accession>A0A1X7NRZ2</accession>
<sequence length="353" mass="39793">MNGNKQVADVEGEARMGLALDPIDARFFSSLAELEKRKGDEVKANLLFDTAHKISRTEFHALLNVIRISVERGSYGKAVRTADALFRRWPERFNELAPVIGTLITEEEAYSTLLELAGEGLPWRGRLMNYLAEHDEFRPLAHRLLLDLSQAQVPASSSEKAAVINGYWRQGNYADAYRLFLMSLNEAERDLTGFVHNSGFSRAQEPQIFAWTYRNTPEADIRFSDAPPPYNGAILRFLDKPAREVVLMQTLVLPQGRYRLTVNASAFNLKMPRELFLIVSCGAPNRELVRLTVPEGNYRESSLESDFEVADCPAQSIRLATGLVAESWSYRYSGEVVFHDVSVTRASVDQNRS</sequence>
<dbReference type="InterPro" id="IPR011990">
    <property type="entry name" value="TPR-like_helical_dom_sf"/>
</dbReference>
<proteinExistence type="predicted"/>
<gene>
    <name evidence="1" type="ORF">SAMN02982922_2431</name>
</gene>
<dbReference type="Gene3D" id="1.25.40.10">
    <property type="entry name" value="Tetratricopeptide repeat domain"/>
    <property type="match status" value="1"/>
</dbReference>
<evidence type="ECO:0000313" key="1">
    <source>
        <dbReference type="EMBL" id="SMH40810.1"/>
    </source>
</evidence>
<organism evidence="1 2">
    <name type="scientific">Mesorhizobium australicum</name>
    <dbReference type="NCBI Taxonomy" id="536018"/>
    <lineage>
        <taxon>Bacteria</taxon>
        <taxon>Pseudomonadati</taxon>
        <taxon>Pseudomonadota</taxon>
        <taxon>Alphaproteobacteria</taxon>
        <taxon>Hyphomicrobiales</taxon>
        <taxon>Phyllobacteriaceae</taxon>
        <taxon>Mesorhizobium</taxon>
    </lineage>
</organism>
<keyword evidence="2" id="KW-1185">Reference proteome</keyword>